<evidence type="ECO:0000256" key="4">
    <source>
        <dbReference type="PROSITE-ProRule" id="PRU00335"/>
    </source>
</evidence>
<dbReference type="AlphaFoldDB" id="A0A2G1QSZ3"/>
<dbReference type="SUPFAM" id="SSF46689">
    <property type="entry name" value="Homeodomain-like"/>
    <property type="match status" value="1"/>
</dbReference>
<dbReference type="InterPro" id="IPR009057">
    <property type="entry name" value="Homeodomain-like_sf"/>
</dbReference>
<name>A0A2G1QSZ3_9HYPH</name>
<organism evidence="6 7">
    <name type="scientific">Zhengella mangrovi</name>
    <dbReference type="NCBI Taxonomy" id="1982044"/>
    <lineage>
        <taxon>Bacteria</taxon>
        <taxon>Pseudomonadati</taxon>
        <taxon>Pseudomonadota</taxon>
        <taxon>Alphaproteobacteria</taxon>
        <taxon>Hyphomicrobiales</taxon>
        <taxon>Notoacmeibacteraceae</taxon>
        <taxon>Zhengella</taxon>
    </lineage>
</organism>
<evidence type="ECO:0000256" key="3">
    <source>
        <dbReference type="ARBA" id="ARBA00023163"/>
    </source>
</evidence>
<evidence type="ECO:0000259" key="5">
    <source>
        <dbReference type="PROSITE" id="PS50977"/>
    </source>
</evidence>
<dbReference type="RefSeq" id="WP_099302825.1">
    <property type="nucleotide sequence ID" value="NZ_PDVP01000001.1"/>
</dbReference>
<dbReference type="Proteomes" id="UP000221168">
    <property type="component" value="Unassembled WGS sequence"/>
</dbReference>
<keyword evidence="7" id="KW-1185">Reference proteome</keyword>
<evidence type="ECO:0000313" key="6">
    <source>
        <dbReference type="EMBL" id="PHP68601.1"/>
    </source>
</evidence>
<dbReference type="PANTHER" id="PTHR47506">
    <property type="entry name" value="TRANSCRIPTIONAL REGULATORY PROTEIN"/>
    <property type="match status" value="1"/>
</dbReference>
<proteinExistence type="predicted"/>
<gene>
    <name evidence="6" type="ORF">CSC94_00935</name>
</gene>
<evidence type="ECO:0000256" key="1">
    <source>
        <dbReference type="ARBA" id="ARBA00023015"/>
    </source>
</evidence>
<sequence>MTRRGNSKRQALAASAAELFWIRGFAATSIADIADKAQVPLGNVYYYYKSKADLAQAVADIFVGETEAMIDAITAETSDPRQRLSGLVDRLSRSMRSRVDHGCPIALCARDFRRDQRPASERAAESFALLIGFAARELGRLGIRPSVALGMARSAISEWQGGIALAHALGDATILSESFRRMEHILLTPPRG</sequence>
<reference evidence="6 7" key="1">
    <citation type="submission" date="2017-10" db="EMBL/GenBank/DDBJ databases">
        <title>Sedimentibacterium mangrovi gen. nov., sp. nov., a novel member of family Phyllobacteriacea isolated from mangrove sediment.</title>
        <authorList>
            <person name="Liao H."/>
            <person name="Tian Y."/>
        </authorList>
    </citation>
    <scope>NUCLEOTIDE SEQUENCE [LARGE SCALE GENOMIC DNA]</scope>
    <source>
        <strain evidence="6 7">X9-2-2</strain>
    </source>
</reference>
<comment type="caution">
    <text evidence="6">The sequence shown here is derived from an EMBL/GenBank/DDBJ whole genome shotgun (WGS) entry which is preliminary data.</text>
</comment>
<protein>
    <submittedName>
        <fullName evidence="6">TetR family transcriptional regulator</fullName>
    </submittedName>
</protein>
<feature type="domain" description="HTH tetR-type" evidence="5">
    <location>
        <begin position="6"/>
        <end position="66"/>
    </location>
</feature>
<keyword evidence="3" id="KW-0804">Transcription</keyword>
<dbReference type="EMBL" id="PDVP01000001">
    <property type="protein sequence ID" value="PHP68601.1"/>
    <property type="molecule type" value="Genomic_DNA"/>
</dbReference>
<keyword evidence="2 4" id="KW-0238">DNA-binding</keyword>
<feature type="DNA-binding region" description="H-T-H motif" evidence="4">
    <location>
        <begin position="29"/>
        <end position="48"/>
    </location>
</feature>
<keyword evidence="1" id="KW-0805">Transcription regulation</keyword>
<dbReference type="InterPro" id="IPR036271">
    <property type="entry name" value="Tet_transcr_reg_TetR-rel_C_sf"/>
</dbReference>
<dbReference type="InterPro" id="IPR001647">
    <property type="entry name" value="HTH_TetR"/>
</dbReference>
<dbReference type="SUPFAM" id="SSF48498">
    <property type="entry name" value="Tetracyclin repressor-like, C-terminal domain"/>
    <property type="match status" value="1"/>
</dbReference>
<dbReference type="PROSITE" id="PS50977">
    <property type="entry name" value="HTH_TETR_2"/>
    <property type="match status" value="1"/>
</dbReference>
<dbReference type="GO" id="GO:0003677">
    <property type="term" value="F:DNA binding"/>
    <property type="evidence" value="ECO:0007669"/>
    <property type="project" value="UniProtKB-UniRule"/>
</dbReference>
<evidence type="ECO:0000256" key="2">
    <source>
        <dbReference type="ARBA" id="ARBA00023125"/>
    </source>
</evidence>
<dbReference type="InterPro" id="IPR054156">
    <property type="entry name" value="YxaF_TetR_C"/>
</dbReference>
<dbReference type="Pfam" id="PF00440">
    <property type="entry name" value="TetR_N"/>
    <property type="match status" value="1"/>
</dbReference>
<dbReference type="PANTHER" id="PTHR47506:SF3">
    <property type="entry name" value="HTH-TYPE TRANSCRIPTIONAL REGULATOR LMRA"/>
    <property type="match status" value="1"/>
</dbReference>
<dbReference type="OrthoDB" id="9811084at2"/>
<dbReference type="Pfam" id="PF21993">
    <property type="entry name" value="TetR_C_13_2"/>
    <property type="match status" value="1"/>
</dbReference>
<dbReference type="PRINTS" id="PR00455">
    <property type="entry name" value="HTHTETR"/>
</dbReference>
<accession>A0A2G1QSZ3</accession>
<dbReference type="Gene3D" id="1.10.357.10">
    <property type="entry name" value="Tetracycline Repressor, domain 2"/>
    <property type="match status" value="1"/>
</dbReference>
<evidence type="ECO:0000313" key="7">
    <source>
        <dbReference type="Proteomes" id="UP000221168"/>
    </source>
</evidence>